<dbReference type="Gene3D" id="2.30.110.10">
    <property type="entry name" value="Electron Transport, Fmn-binding Protein, Chain A"/>
    <property type="match status" value="1"/>
</dbReference>
<evidence type="ECO:0000313" key="2">
    <source>
        <dbReference type="EMBL" id="MFD2216623.1"/>
    </source>
</evidence>
<dbReference type="Pfam" id="PF01243">
    <property type="entry name" value="PNPOx_N"/>
    <property type="match status" value="1"/>
</dbReference>
<sequence>MSEDLKNKLLEVVQNHKVGTLATISQNKPFSRFMLFFNEDLVLYTATNKDTHKVEDINANPNVHILLGNDCKGWDDPYVEVEGTVMVEESKELKEKFWNEHLKSWIPSADDPNYMLLKISPSSYRYFEKSSSEPETLSL</sequence>
<dbReference type="RefSeq" id="WP_212138035.1">
    <property type="nucleotide sequence ID" value="NZ_CP095550.1"/>
</dbReference>
<protein>
    <submittedName>
        <fullName evidence="2">Pyridoxamine 5'-phosphate oxidase family protein</fullName>
    </submittedName>
</protein>
<dbReference type="EMBL" id="JBHUIK010000008">
    <property type="protein sequence ID" value="MFD2216623.1"/>
    <property type="molecule type" value="Genomic_DNA"/>
</dbReference>
<evidence type="ECO:0000313" key="3">
    <source>
        <dbReference type="Proteomes" id="UP001597318"/>
    </source>
</evidence>
<reference evidence="3" key="1">
    <citation type="journal article" date="2019" name="Int. J. Syst. Evol. Microbiol.">
        <title>The Global Catalogue of Microorganisms (GCM) 10K type strain sequencing project: providing services to taxonomists for standard genome sequencing and annotation.</title>
        <authorList>
            <consortium name="The Broad Institute Genomics Platform"/>
            <consortium name="The Broad Institute Genome Sequencing Center for Infectious Disease"/>
            <person name="Wu L."/>
            <person name="Ma J."/>
        </authorList>
    </citation>
    <scope>NUCLEOTIDE SEQUENCE [LARGE SCALE GENOMIC DNA]</scope>
    <source>
        <strain evidence="3">CGMCC 1.15474</strain>
    </source>
</reference>
<dbReference type="InterPro" id="IPR011576">
    <property type="entry name" value="Pyridox_Oxase_N"/>
</dbReference>
<dbReference type="InterPro" id="IPR052917">
    <property type="entry name" value="Stress-Dev_Protein"/>
</dbReference>
<accession>A0ABW5C6M7</accession>
<dbReference type="PANTHER" id="PTHR34818:SF1">
    <property type="entry name" value="PROTEIN BLI-3"/>
    <property type="match status" value="1"/>
</dbReference>
<dbReference type="InterPro" id="IPR012349">
    <property type="entry name" value="Split_barrel_FMN-bd"/>
</dbReference>
<organism evidence="2 3">
    <name type="scientific">Metabacillus endolithicus</name>
    <dbReference type="NCBI Taxonomy" id="1535204"/>
    <lineage>
        <taxon>Bacteria</taxon>
        <taxon>Bacillati</taxon>
        <taxon>Bacillota</taxon>
        <taxon>Bacilli</taxon>
        <taxon>Bacillales</taxon>
        <taxon>Bacillaceae</taxon>
        <taxon>Metabacillus</taxon>
    </lineage>
</organism>
<gene>
    <name evidence="2" type="ORF">ACFSKK_23390</name>
</gene>
<name>A0ABW5C6M7_9BACI</name>
<keyword evidence="3" id="KW-1185">Reference proteome</keyword>
<feature type="domain" description="Pyridoxamine 5'-phosphate oxidase N-terminal" evidence="1">
    <location>
        <begin position="6"/>
        <end position="126"/>
    </location>
</feature>
<dbReference type="SUPFAM" id="SSF50475">
    <property type="entry name" value="FMN-binding split barrel"/>
    <property type="match status" value="1"/>
</dbReference>
<comment type="caution">
    <text evidence="2">The sequence shown here is derived from an EMBL/GenBank/DDBJ whole genome shotgun (WGS) entry which is preliminary data.</text>
</comment>
<proteinExistence type="predicted"/>
<dbReference type="PANTHER" id="PTHR34818">
    <property type="entry name" value="PROTEIN BLI-3"/>
    <property type="match status" value="1"/>
</dbReference>
<dbReference type="Proteomes" id="UP001597318">
    <property type="component" value="Unassembled WGS sequence"/>
</dbReference>
<evidence type="ECO:0000259" key="1">
    <source>
        <dbReference type="Pfam" id="PF01243"/>
    </source>
</evidence>